<dbReference type="Proteomes" id="UP000317835">
    <property type="component" value="Chromosome"/>
</dbReference>
<dbReference type="EC" id="3.1.-.-" evidence="2"/>
<accession>A0A518HBR1</accession>
<dbReference type="GO" id="GO:0016787">
    <property type="term" value="F:hydrolase activity"/>
    <property type="evidence" value="ECO:0007669"/>
    <property type="project" value="UniProtKB-KW"/>
</dbReference>
<keyword evidence="2" id="KW-0540">Nuclease</keyword>
<feature type="domain" description="PIN" evidence="1">
    <location>
        <begin position="2"/>
        <end position="56"/>
    </location>
</feature>
<dbReference type="GO" id="GO:0004519">
    <property type="term" value="F:endonuclease activity"/>
    <property type="evidence" value="ECO:0007669"/>
    <property type="project" value="UniProtKB-KW"/>
</dbReference>
<dbReference type="Pfam" id="PF01850">
    <property type="entry name" value="PIN"/>
    <property type="match status" value="1"/>
</dbReference>
<dbReference type="InterPro" id="IPR002716">
    <property type="entry name" value="PIN_dom"/>
</dbReference>
<reference evidence="2 3" key="1">
    <citation type="submission" date="2019-02" db="EMBL/GenBank/DDBJ databases">
        <title>Deep-cultivation of Planctomycetes and their phenomic and genomic characterization uncovers novel biology.</title>
        <authorList>
            <person name="Wiegand S."/>
            <person name="Jogler M."/>
            <person name="Boedeker C."/>
            <person name="Pinto D."/>
            <person name="Vollmers J."/>
            <person name="Rivas-Marin E."/>
            <person name="Kohn T."/>
            <person name="Peeters S.H."/>
            <person name="Heuer A."/>
            <person name="Rast P."/>
            <person name="Oberbeckmann S."/>
            <person name="Bunk B."/>
            <person name="Jeske O."/>
            <person name="Meyerdierks A."/>
            <person name="Storesund J.E."/>
            <person name="Kallscheuer N."/>
            <person name="Luecker S."/>
            <person name="Lage O.M."/>
            <person name="Pohl T."/>
            <person name="Merkel B.J."/>
            <person name="Hornburger P."/>
            <person name="Mueller R.-W."/>
            <person name="Bruemmer F."/>
            <person name="Labrenz M."/>
            <person name="Spormann A.M."/>
            <person name="Op den Camp H."/>
            <person name="Overmann J."/>
            <person name="Amann R."/>
            <person name="Jetten M.S.M."/>
            <person name="Mascher T."/>
            <person name="Medema M.H."/>
            <person name="Devos D.P."/>
            <person name="Kaster A.-K."/>
            <person name="Ovreas L."/>
            <person name="Rohde M."/>
            <person name="Galperin M.Y."/>
            <person name="Jogler C."/>
        </authorList>
    </citation>
    <scope>NUCLEOTIDE SEQUENCE [LARGE SCALE GENOMIC DNA]</scope>
    <source>
        <strain evidence="2 3">ElP</strain>
    </source>
</reference>
<organism evidence="2 3">
    <name type="scientific">Tautonia plasticadhaerens</name>
    <dbReference type="NCBI Taxonomy" id="2527974"/>
    <lineage>
        <taxon>Bacteria</taxon>
        <taxon>Pseudomonadati</taxon>
        <taxon>Planctomycetota</taxon>
        <taxon>Planctomycetia</taxon>
        <taxon>Isosphaerales</taxon>
        <taxon>Isosphaeraceae</taxon>
        <taxon>Tautonia</taxon>
    </lineage>
</organism>
<dbReference type="RefSeq" id="WP_231749322.1">
    <property type="nucleotide sequence ID" value="NZ_CP036426.1"/>
</dbReference>
<evidence type="ECO:0000259" key="1">
    <source>
        <dbReference type="Pfam" id="PF01850"/>
    </source>
</evidence>
<dbReference type="Gene3D" id="3.40.50.1010">
    <property type="entry name" value="5'-nuclease"/>
    <property type="match status" value="1"/>
</dbReference>
<keyword evidence="3" id="KW-1185">Reference proteome</keyword>
<dbReference type="EMBL" id="CP036426">
    <property type="protein sequence ID" value="QDV38292.1"/>
    <property type="molecule type" value="Genomic_DNA"/>
</dbReference>
<name>A0A518HBR1_9BACT</name>
<protein>
    <submittedName>
        <fullName evidence="2">tRNA(fMet)-specific endonuclease VapC</fullName>
        <ecNumber evidence="2">3.1.-.-</ecNumber>
    </submittedName>
</protein>
<proteinExistence type="predicted"/>
<evidence type="ECO:0000313" key="3">
    <source>
        <dbReference type="Proteomes" id="UP000317835"/>
    </source>
</evidence>
<dbReference type="KEGG" id="tpla:ElP_62430"/>
<keyword evidence="2" id="KW-0255">Endonuclease</keyword>
<sequence>MLPFSPAEGELAGRIAGELELAGRPISPADPVIAAIALHHGLELVTGNTAHFHRIPQLGYPLTLVNWR</sequence>
<dbReference type="SUPFAM" id="SSF88723">
    <property type="entry name" value="PIN domain-like"/>
    <property type="match status" value="1"/>
</dbReference>
<dbReference type="AlphaFoldDB" id="A0A518HBR1"/>
<gene>
    <name evidence="2" type="primary">vapC_3</name>
    <name evidence="2" type="ORF">ElP_62430</name>
</gene>
<dbReference type="InterPro" id="IPR029060">
    <property type="entry name" value="PIN-like_dom_sf"/>
</dbReference>
<evidence type="ECO:0000313" key="2">
    <source>
        <dbReference type="EMBL" id="QDV38292.1"/>
    </source>
</evidence>
<keyword evidence="2" id="KW-0378">Hydrolase</keyword>